<sequence length="222" mass="23532">MPTAKPTAPRRRNRKRKRRQASSSSSSESSDSSSDEAEVSKKTPASLKKPQVAASLAEGSSSSPSSSTSSSPSSSDSEESDDDVPPVVGAPVIHPASSSPIPQQSDAEPAKAPRDHRRLSPSPSPSPPPADAPSFLPPEGSSSRAQEEQVLRNRFRQFWMASVADAFADDLEQIRQEPNMTKSRLAILIDSLASGGEVFSSYAGENGGLNEMDVVLNSDRDV</sequence>
<comment type="function">
    <text evidence="1">Required for efficient biogenesis of the 60S ribosomal subunit.</text>
</comment>
<dbReference type="InterPro" id="IPR051898">
    <property type="entry name" value="Ribosome_Assembly_3"/>
</dbReference>
<feature type="compositionally biased region" description="Polar residues" evidence="8">
    <location>
        <begin position="96"/>
        <end position="106"/>
    </location>
</feature>
<evidence type="ECO:0000256" key="1">
    <source>
        <dbReference type="ARBA" id="ARBA00003035"/>
    </source>
</evidence>
<dbReference type="GO" id="GO:0000027">
    <property type="term" value="P:ribosomal large subunit assembly"/>
    <property type="evidence" value="ECO:0007669"/>
    <property type="project" value="TreeGrafter"/>
</dbReference>
<evidence type="ECO:0000256" key="3">
    <source>
        <dbReference type="ARBA" id="ARBA00006256"/>
    </source>
</evidence>
<feature type="compositionally biased region" description="Low complexity" evidence="8">
    <location>
        <begin position="60"/>
        <end position="75"/>
    </location>
</feature>
<gene>
    <name evidence="10" type="ORF">DFH94DRAFT_782332</name>
</gene>
<comment type="subcellular location">
    <subcellularLocation>
        <location evidence="2">Nucleus</location>
        <location evidence="2">Nucleolus</location>
    </subcellularLocation>
</comment>
<evidence type="ECO:0000256" key="5">
    <source>
        <dbReference type="ARBA" id="ARBA00022517"/>
    </source>
</evidence>
<evidence type="ECO:0000256" key="2">
    <source>
        <dbReference type="ARBA" id="ARBA00004604"/>
    </source>
</evidence>
<reference evidence="10" key="1">
    <citation type="submission" date="2019-10" db="EMBL/GenBank/DDBJ databases">
        <authorList>
            <consortium name="DOE Joint Genome Institute"/>
            <person name="Kuo A."/>
            <person name="Miyauchi S."/>
            <person name="Kiss E."/>
            <person name="Drula E."/>
            <person name="Kohler A."/>
            <person name="Sanchez-Garcia M."/>
            <person name="Andreopoulos B."/>
            <person name="Barry K.W."/>
            <person name="Bonito G."/>
            <person name="Buee M."/>
            <person name="Carver A."/>
            <person name="Chen C."/>
            <person name="Cichocki N."/>
            <person name="Clum A."/>
            <person name="Culley D."/>
            <person name="Crous P.W."/>
            <person name="Fauchery L."/>
            <person name="Girlanda M."/>
            <person name="Hayes R."/>
            <person name="Keri Z."/>
            <person name="LaButti K."/>
            <person name="Lipzen A."/>
            <person name="Lombard V."/>
            <person name="Magnuson J."/>
            <person name="Maillard F."/>
            <person name="Morin E."/>
            <person name="Murat C."/>
            <person name="Nolan M."/>
            <person name="Ohm R."/>
            <person name="Pangilinan J."/>
            <person name="Pereira M."/>
            <person name="Perotto S."/>
            <person name="Peter M."/>
            <person name="Riley R."/>
            <person name="Sitrit Y."/>
            <person name="Stielow B."/>
            <person name="Szollosi G."/>
            <person name="Zifcakova L."/>
            <person name="Stursova M."/>
            <person name="Spatafora J.W."/>
            <person name="Tedersoo L."/>
            <person name="Vaario L.-M."/>
            <person name="Yamada A."/>
            <person name="Yan M."/>
            <person name="Wang P."/>
            <person name="Xu J."/>
            <person name="Bruns T."/>
            <person name="Baldrian P."/>
            <person name="Vilgalys R."/>
            <person name="Henrissat B."/>
            <person name="Grigoriev I.V."/>
            <person name="Hibbett D."/>
            <person name="Nagy L.G."/>
            <person name="Martin F.M."/>
        </authorList>
    </citation>
    <scope>NUCLEOTIDE SEQUENCE</scope>
    <source>
        <strain evidence="10">Prilba</strain>
    </source>
</reference>
<accession>A0A9P5MNR2</accession>
<proteinExistence type="inferred from homology"/>
<protein>
    <recommendedName>
        <fullName evidence="4">Ribosome assembly protein 3</fullName>
    </recommendedName>
</protein>
<dbReference type="AlphaFoldDB" id="A0A9P5MNR2"/>
<keyword evidence="5" id="KW-0690">Ribosome biogenesis</keyword>
<dbReference type="PANTHER" id="PTHR28127:SF1">
    <property type="entry name" value="RIBOSOME ASSEMBLY PROTEIN 3"/>
    <property type="match status" value="1"/>
</dbReference>
<evidence type="ECO:0000256" key="8">
    <source>
        <dbReference type="SAM" id="MobiDB-lite"/>
    </source>
</evidence>
<feature type="compositionally biased region" description="Pro residues" evidence="8">
    <location>
        <begin position="122"/>
        <end position="131"/>
    </location>
</feature>
<keyword evidence="11" id="KW-1185">Reference proteome</keyword>
<evidence type="ECO:0000313" key="11">
    <source>
        <dbReference type="Proteomes" id="UP000759537"/>
    </source>
</evidence>
<organism evidence="10 11">
    <name type="scientific">Russula ochroleuca</name>
    <dbReference type="NCBI Taxonomy" id="152965"/>
    <lineage>
        <taxon>Eukaryota</taxon>
        <taxon>Fungi</taxon>
        <taxon>Dikarya</taxon>
        <taxon>Basidiomycota</taxon>
        <taxon>Agaricomycotina</taxon>
        <taxon>Agaricomycetes</taxon>
        <taxon>Russulales</taxon>
        <taxon>Russulaceae</taxon>
        <taxon>Russula</taxon>
    </lineage>
</organism>
<name>A0A9P5MNR2_9AGAM</name>
<dbReference type="Pfam" id="PF14615">
    <property type="entry name" value="Rsa3"/>
    <property type="match status" value="1"/>
</dbReference>
<feature type="domain" description="Ribosome-assembly protein 3 C-terminal" evidence="9">
    <location>
        <begin position="155"/>
        <end position="200"/>
    </location>
</feature>
<dbReference type="GO" id="GO:0030687">
    <property type="term" value="C:preribosome, large subunit precursor"/>
    <property type="evidence" value="ECO:0007669"/>
    <property type="project" value="TreeGrafter"/>
</dbReference>
<dbReference type="OrthoDB" id="69550at2759"/>
<keyword evidence="6" id="KW-0539">Nucleus</keyword>
<dbReference type="GO" id="GO:0005730">
    <property type="term" value="C:nucleolus"/>
    <property type="evidence" value="ECO:0007669"/>
    <property type="project" value="UniProtKB-SubCell"/>
</dbReference>
<dbReference type="Proteomes" id="UP000759537">
    <property type="component" value="Unassembled WGS sequence"/>
</dbReference>
<dbReference type="InterPro" id="IPR028217">
    <property type="entry name" value="Rsa3_C"/>
</dbReference>
<comment type="caution">
    <text evidence="10">The sequence shown here is derived from an EMBL/GenBank/DDBJ whole genome shotgun (WGS) entry which is preliminary data.</text>
</comment>
<evidence type="ECO:0000256" key="4">
    <source>
        <dbReference type="ARBA" id="ARBA00015339"/>
    </source>
</evidence>
<evidence type="ECO:0000313" key="10">
    <source>
        <dbReference type="EMBL" id="KAF8465870.1"/>
    </source>
</evidence>
<dbReference type="PANTHER" id="PTHR28127">
    <property type="entry name" value="RIBOSOME ASSEMBLY PROTEIN 3"/>
    <property type="match status" value="1"/>
</dbReference>
<reference evidence="10" key="2">
    <citation type="journal article" date="2020" name="Nat. Commun.">
        <title>Large-scale genome sequencing of mycorrhizal fungi provides insights into the early evolution of symbiotic traits.</title>
        <authorList>
            <person name="Miyauchi S."/>
            <person name="Kiss E."/>
            <person name="Kuo A."/>
            <person name="Drula E."/>
            <person name="Kohler A."/>
            <person name="Sanchez-Garcia M."/>
            <person name="Morin E."/>
            <person name="Andreopoulos B."/>
            <person name="Barry K.W."/>
            <person name="Bonito G."/>
            <person name="Buee M."/>
            <person name="Carver A."/>
            <person name="Chen C."/>
            <person name="Cichocki N."/>
            <person name="Clum A."/>
            <person name="Culley D."/>
            <person name="Crous P.W."/>
            <person name="Fauchery L."/>
            <person name="Girlanda M."/>
            <person name="Hayes R.D."/>
            <person name="Keri Z."/>
            <person name="LaButti K."/>
            <person name="Lipzen A."/>
            <person name="Lombard V."/>
            <person name="Magnuson J."/>
            <person name="Maillard F."/>
            <person name="Murat C."/>
            <person name="Nolan M."/>
            <person name="Ohm R.A."/>
            <person name="Pangilinan J."/>
            <person name="Pereira M.F."/>
            <person name="Perotto S."/>
            <person name="Peter M."/>
            <person name="Pfister S."/>
            <person name="Riley R."/>
            <person name="Sitrit Y."/>
            <person name="Stielow J.B."/>
            <person name="Szollosi G."/>
            <person name="Zifcakova L."/>
            <person name="Stursova M."/>
            <person name="Spatafora J.W."/>
            <person name="Tedersoo L."/>
            <person name="Vaario L.M."/>
            <person name="Yamada A."/>
            <person name="Yan M."/>
            <person name="Wang P."/>
            <person name="Xu J."/>
            <person name="Bruns T."/>
            <person name="Baldrian P."/>
            <person name="Vilgalys R."/>
            <person name="Dunand C."/>
            <person name="Henrissat B."/>
            <person name="Grigoriev I.V."/>
            <person name="Hibbett D."/>
            <person name="Nagy L.G."/>
            <person name="Martin F.M."/>
        </authorList>
    </citation>
    <scope>NUCLEOTIDE SEQUENCE</scope>
    <source>
        <strain evidence="10">Prilba</strain>
    </source>
</reference>
<evidence type="ECO:0000256" key="7">
    <source>
        <dbReference type="ARBA" id="ARBA00023274"/>
    </source>
</evidence>
<feature type="compositionally biased region" description="Low complexity" evidence="8">
    <location>
        <begin position="22"/>
        <end position="32"/>
    </location>
</feature>
<comment type="similarity">
    <text evidence="3">Belongs to the RSA3 family.</text>
</comment>
<dbReference type="EMBL" id="WHVB01000044">
    <property type="protein sequence ID" value="KAF8465870.1"/>
    <property type="molecule type" value="Genomic_DNA"/>
</dbReference>
<feature type="region of interest" description="Disordered" evidence="8">
    <location>
        <begin position="1"/>
        <end position="148"/>
    </location>
</feature>
<feature type="compositionally biased region" description="Basic residues" evidence="8">
    <location>
        <begin position="8"/>
        <end position="20"/>
    </location>
</feature>
<evidence type="ECO:0000259" key="9">
    <source>
        <dbReference type="Pfam" id="PF14615"/>
    </source>
</evidence>
<evidence type="ECO:0000256" key="6">
    <source>
        <dbReference type="ARBA" id="ARBA00023242"/>
    </source>
</evidence>
<keyword evidence="7" id="KW-0687">Ribonucleoprotein</keyword>